<dbReference type="InterPro" id="IPR017441">
    <property type="entry name" value="Protein_kinase_ATP_BS"/>
</dbReference>
<dbReference type="Proteomes" id="UP001276659">
    <property type="component" value="Unassembled WGS sequence"/>
</dbReference>
<dbReference type="GO" id="GO:0004683">
    <property type="term" value="F:calcium/calmodulin-dependent protein kinase activity"/>
    <property type="evidence" value="ECO:0007669"/>
    <property type="project" value="TreeGrafter"/>
</dbReference>
<dbReference type="InterPro" id="IPR008271">
    <property type="entry name" value="Ser/Thr_kinase_AS"/>
</dbReference>
<evidence type="ECO:0000256" key="3">
    <source>
        <dbReference type="PROSITE-ProRule" id="PRU10141"/>
    </source>
</evidence>
<dbReference type="EMBL" id="JASNWA010000009">
    <property type="protein sequence ID" value="KAK3169426.1"/>
    <property type="molecule type" value="Genomic_DNA"/>
</dbReference>
<dbReference type="PROSITE" id="PS50011">
    <property type="entry name" value="PROTEIN_KINASE_DOM"/>
    <property type="match status" value="1"/>
</dbReference>
<dbReference type="Gene3D" id="3.30.200.20">
    <property type="entry name" value="Phosphorylase Kinase, domain 1"/>
    <property type="match status" value="1"/>
</dbReference>
<evidence type="ECO:0000313" key="7">
    <source>
        <dbReference type="Proteomes" id="UP001276659"/>
    </source>
</evidence>
<feature type="domain" description="Protein kinase" evidence="5">
    <location>
        <begin position="84"/>
        <end position="397"/>
    </location>
</feature>
<evidence type="ECO:0000256" key="4">
    <source>
        <dbReference type="SAM" id="MobiDB-lite"/>
    </source>
</evidence>
<dbReference type="Pfam" id="PF00069">
    <property type="entry name" value="Pkinase"/>
    <property type="match status" value="1"/>
</dbReference>
<feature type="region of interest" description="Disordered" evidence="4">
    <location>
        <begin position="12"/>
        <end position="60"/>
    </location>
</feature>
<evidence type="ECO:0000259" key="5">
    <source>
        <dbReference type="PROSITE" id="PS50011"/>
    </source>
</evidence>
<dbReference type="GO" id="GO:0035556">
    <property type="term" value="P:intracellular signal transduction"/>
    <property type="evidence" value="ECO:0007669"/>
    <property type="project" value="TreeGrafter"/>
</dbReference>
<keyword evidence="7" id="KW-1185">Reference proteome</keyword>
<feature type="region of interest" description="Disordered" evidence="4">
    <location>
        <begin position="471"/>
        <end position="496"/>
    </location>
</feature>
<reference evidence="6" key="1">
    <citation type="submission" date="2022-11" db="EMBL/GenBank/DDBJ databases">
        <title>Chromosomal genome sequence assembly and mating type (MAT) locus characterization of the leprose asexual lichenized fungus Lepraria neglecta (Nyl.) Erichsen.</title>
        <authorList>
            <person name="Allen J.L."/>
            <person name="Pfeffer B."/>
        </authorList>
    </citation>
    <scope>NUCLEOTIDE SEQUENCE</scope>
    <source>
        <strain evidence="6">Allen 5258</strain>
    </source>
</reference>
<feature type="compositionally biased region" description="Basic and acidic residues" evidence="4">
    <location>
        <begin position="475"/>
        <end position="496"/>
    </location>
</feature>
<keyword evidence="1 3" id="KW-0547">Nucleotide-binding</keyword>
<feature type="region of interest" description="Disordered" evidence="4">
    <location>
        <begin position="517"/>
        <end position="565"/>
    </location>
</feature>
<dbReference type="FunFam" id="3.30.200.20:FF:000447">
    <property type="entry name" value="Calcium/calmodulin dependent protein kinase"/>
    <property type="match status" value="1"/>
</dbReference>
<dbReference type="PANTHER" id="PTHR24346">
    <property type="entry name" value="MAP/MICROTUBULE AFFINITY-REGULATING KINASE"/>
    <property type="match status" value="1"/>
</dbReference>
<feature type="compositionally biased region" description="Basic and acidic residues" evidence="4">
    <location>
        <begin position="517"/>
        <end position="528"/>
    </location>
</feature>
<dbReference type="Gene3D" id="1.10.510.10">
    <property type="entry name" value="Transferase(Phosphotransferase) domain 1"/>
    <property type="match status" value="1"/>
</dbReference>
<evidence type="ECO:0000256" key="1">
    <source>
        <dbReference type="ARBA" id="ARBA00022741"/>
    </source>
</evidence>
<feature type="compositionally biased region" description="Polar residues" evidence="4">
    <location>
        <begin position="530"/>
        <end position="540"/>
    </location>
</feature>
<dbReference type="GO" id="GO:0005524">
    <property type="term" value="F:ATP binding"/>
    <property type="evidence" value="ECO:0007669"/>
    <property type="project" value="UniProtKB-UniRule"/>
</dbReference>
<organism evidence="6 7">
    <name type="scientific">Lepraria neglecta</name>
    <dbReference type="NCBI Taxonomy" id="209136"/>
    <lineage>
        <taxon>Eukaryota</taxon>
        <taxon>Fungi</taxon>
        <taxon>Dikarya</taxon>
        <taxon>Ascomycota</taxon>
        <taxon>Pezizomycotina</taxon>
        <taxon>Lecanoromycetes</taxon>
        <taxon>OSLEUM clade</taxon>
        <taxon>Lecanoromycetidae</taxon>
        <taxon>Lecanorales</taxon>
        <taxon>Lecanorineae</taxon>
        <taxon>Stereocaulaceae</taxon>
        <taxon>Lepraria</taxon>
    </lineage>
</organism>
<dbReference type="PANTHER" id="PTHR24346:SF77">
    <property type="entry name" value="SERINE THREONINE PROTEIN KINASE"/>
    <property type="match status" value="1"/>
</dbReference>
<feature type="compositionally biased region" description="Basic and acidic residues" evidence="4">
    <location>
        <begin position="687"/>
        <end position="709"/>
    </location>
</feature>
<dbReference type="InterPro" id="IPR000719">
    <property type="entry name" value="Prot_kinase_dom"/>
</dbReference>
<keyword evidence="2 3" id="KW-0067">ATP-binding</keyword>
<dbReference type="CDD" id="cd14008">
    <property type="entry name" value="STKc_LKB1_CaMKK"/>
    <property type="match status" value="1"/>
</dbReference>
<dbReference type="InterPro" id="IPR011009">
    <property type="entry name" value="Kinase-like_dom_sf"/>
</dbReference>
<evidence type="ECO:0000256" key="2">
    <source>
        <dbReference type="ARBA" id="ARBA00022840"/>
    </source>
</evidence>
<proteinExistence type="predicted"/>
<name>A0AAD9Z0T5_9LECA</name>
<accession>A0AAD9Z0T5</accession>
<dbReference type="PROSITE" id="PS00108">
    <property type="entry name" value="PROTEIN_KINASE_ST"/>
    <property type="match status" value="1"/>
</dbReference>
<feature type="compositionally biased region" description="Basic and acidic residues" evidence="4">
    <location>
        <begin position="582"/>
        <end position="593"/>
    </location>
</feature>
<dbReference type="AlphaFoldDB" id="A0AAD9Z0T5"/>
<dbReference type="FunFam" id="1.10.510.10:FF:000995">
    <property type="entry name" value="BcCMK3, calcium/calmodulin-dependent protein kinase"/>
    <property type="match status" value="1"/>
</dbReference>
<gene>
    <name evidence="6" type="ORF">OEA41_008809</name>
</gene>
<dbReference type="GO" id="GO:0005516">
    <property type="term" value="F:calmodulin binding"/>
    <property type="evidence" value="ECO:0007669"/>
    <property type="project" value="TreeGrafter"/>
</dbReference>
<dbReference type="SUPFAM" id="SSF56112">
    <property type="entry name" value="Protein kinase-like (PK-like)"/>
    <property type="match status" value="1"/>
</dbReference>
<evidence type="ECO:0000313" key="6">
    <source>
        <dbReference type="EMBL" id="KAK3169426.1"/>
    </source>
</evidence>
<comment type="caution">
    <text evidence="6">The sequence shown here is derived from an EMBL/GenBank/DDBJ whole genome shotgun (WGS) entry which is preliminary data.</text>
</comment>
<dbReference type="SMART" id="SM00220">
    <property type="entry name" value="S_TKc"/>
    <property type="match status" value="1"/>
</dbReference>
<feature type="region of interest" description="Disordered" evidence="4">
    <location>
        <begin position="656"/>
        <end position="716"/>
    </location>
</feature>
<dbReference type="PROSITE" id="PS00107">
    <property type="entry name" value="PROTEIN_KINASE_ATP"/>
    <property type="match status" value="1"/>
</dbReference>
<feature type="region of interest" description="Disordered" evidence="4">
    <location>
        <begin position="580"/>
        <end position="620"/>
    </location>
</feature>
<protein>
    <recommendedName>
        <fullName evidence="5">Protein kinase domain-containing protein</fullName>
    </recommendedName>
</protein>
<feature type="binding site" evidence="3">
    <location>
        <position position="112"/>
    </location>
    <ligand>
        <name>ATP</name>
        <dbReference type="ChEBI" id="CHEBI:30616"/>
    </ligand>
</feature>
<dbReference type="GO" id="GO:0005737">
    <property type="term" value="C:cytoplasm"/>
    <property type="evidence" value="ECO:0007669"/>
    <property type="project" value="TreeGrafter"/>
</dbReference>
<sequence>MPLTLEKETLAKNEAGIMPSHGISIDLPSTGDGDRPSNPAYESPLRHHRRKQSSAREVKETLHAHSEYTNSEDDGGAVHRINQYVIKQEIGRGSFGAVHLAVDQHGTEYAVKEFSKSRLRKRAQSNILRRPHAPRRVGHLAAGVGFNSPLHRHSSTDITDQEDGGNPLFLIKEEIAVMKKLNHGNLVSLIEVLDDPNEDSLYMVLEMCKKGVVMKVGMDEKADPYDDESCRMWFRDLILGIEYLHAQGVVHRDIKPDNLLLTEDDILKIVDFGVSEIFEKHSEMTTAKSAGSPAFLPPELCVAKHGGISGKAADIWSMGVTLYCLRFGKIPFEQTGVLQLYESIKNDEIDLSSDDTVDENFKDLMSKLLEKDPHKRIEMPELRVRVQDIGISEHPWVTKCEKDPLLSEEENTAYLIEPPTEEETNRAITGNLSNVLLLMKAVKKFKNIIAHKRPPGMDGILGQDTRIVQPPLSMDRPEKPKLYHKARSVDTHDRRPIEQALVSEGVHRDVDFVNLESADKAVPDREDTAVTYSPTTPTKRSSNDDHHKSPSNPTSPKRTLNAHPQDHRPLHHAATAPIPIDHLGKGQAHDPLSDHLYLALGPGGSSAPPSPPAVSESPPAANTDIYETAYHMELERIRAKQGKSATLYLTRRVEGREEYQTDEGLVKGAPRASAGSTPTSGFAKILEQARMKAAKGDTPEEVESEKGGDEQTSNAT</sequence>